<proteinExistence type="predicted"/>
<accession>A0A975D9I9</accession>
<comment type="catalytic activity">
    <reaction evidence="3">
        <text>2 GTP = 3',3'-c-di-GMP + 2 diphosphate</text>
        <dbReference type="Rhea" id="RHEA:24898"/>
        <dbReference type="ChEBI" id="CHEBI:33019"/>
        <dbReference type="ChEBI" id="CHEBI:37565"/>
        <dbReference type="ChEBI" id="CHEBI:58805"/>
        <dbReference type="EC" id="2.7.7.65"/>
    </reaction>
</comment>
<name>A0A975D9I9_9GAMM</name>
<evidence type="ECO:0000256" key="2">
    <source>
        <dbReference type="ARBA" id="ARBA00012528"/>
    </source>
</evidence>
<dbReference type="InterPro" id="IPR011622">
    <property type="entry name" value="7TMR_DISM_rcpt_extracell_dom2"/>
</dbReference>
<evidence type="ECO:0000256" key="1">
    <source>
        <dbReference type="ARBA" id="ARBA00001946"/>
    </source>
</evidence>
<sequence length="625" mass="69918">MTVTRALHFVLLILVTIVTSTTYASSLTLDLDRGKTNLVPYLEFNISTAGPQEAPPIEGWSQLQSNQVKFGFDDRTYWFRTQIQNNSQYPLSFYLEIGNPLLDNVSVYVLRNGKVKSVQHLGDQQIFHHRPVLHEHFVLPISFLADDELEIYIATQTSGTVNFPVFLWQKETFQSHQDYKRLLDGIFLGVILASIFAYAFTALYARSKTSALDAVLLSSLLLTVLTLNGLGFHYLWPGLPVVQQHASLLLAAIAIASSAFLAKEKIDEAKSNLLASRSFFITGIAALCLVPLCLWMSYQAGVYLVTAVAILICCCHVYSGVWMVKHGINEEQDLNVSVGILLFALVFIAINNFTATPLPLSNLALLEIAMLLMVSILSVSAIRKQLQTSEQLQQQLEQERASDEFHLSGFEAFESDKNTSTFEEDEDLRQKLAEQNLELQVTLRELEDRNTELEKLNTLDALSGIHNRRHFDKRIQAELRRARRELTPLSLILFDIDHFKKVNDTYGHVAGDEVIRAVALTSEEQLNRSTDEVFRYGGEEFAILLPNTEPEGAAKLAEKVRKAIEALNITTSSGTVNCTVSLGVSSSKQAEITEPNMLIDLADKALYKAKQTGRNKTVSQLTEEL</sequence>
<dbReference type="GO" id="GO:0043709">
    <property type="term" value="P:cell adhesion involved in single-species biofilm formation"/>
    <property type="evidence" value="ECO:0007669"/>
    <property type="project" value="TreeGrafter"/>
</dbReference>
<reference evidence="7" key="1">
    <citation type="submission" date="2021-03" db="EMBL/GenBank/DDBJ databases">
        <title>Description of Psychrosphaera ytuae sp. nov. isolated from deep sea sediment of South China Sea.</title>
        <authorList>
            <person name="Zhang J."/>
            <person name="Xu X.-D."/>
        </authorList>
    </citation>
    <scope>NUCLEOTIDE SEQUENCE</scope>
    <source>
        <strain evidence="7">MTZ26</strain>
    </source>
</reference>
<dbReference type="FunFam" id="3.30.70.270:FF:000001">
    <property type="entry name" value="Diguanylate cyclase domain protein"/>
    <property type="match status" value="1"/>
</dbReference>
<protein>
    <recommendedName>
        <fullName evidence="2">diguanylate cyclase</fullName>
        <ecNumber evidence="2">2.7.7.65</ecNumber>
    </recommendedName>
</protein>
<dbReference type="Pfam" id="PF07696">
    <property type="entry name" value="7TMR-DISMED2"/>
    <property type="match status" value="1"/>
</dbReference>
<feature type="transmembrane region" description="Helical" evidence="5">
    <location>
        <begin position="214"/>
        <end position="236"/>
    </location>
</feature>
<feature type="transmembrane region" description="Helical" evidence="5">
    <location>
        <begin position="242"/>
        <end position="262"/>
    </location>
</feature>
<evidence type="ECO:0000256" key="4">
    <source>
        <dbReference type="SAM" id="Coils"/>
    </source>
</evidence>
<dbReference type="SMART" id="SM00267">
    <property type="entry name" value="GGDEF"/>
    <property type="match status" value="1"/>
</dbReference>
<feature type="transmembrane region" description="Helical" evidence="5">
    <location>
        <begin position="336"/>
        <end position="354"/>
    </location>
</feature>
<dbReference type="GO" id="GO:0052621">
    <property type="term" value="F:diguanylate cyclase activity"/>
    <property type="evidence" value="ECO:0007669"/>
    <property type="project" value="UniProtKB-EC"/>
</dbReference>
<feature type="transmembrane region" description="Helical" evidence="5">
    <location>
        <begin position="303"/>
        <end position="324"/>
    </location>
</feature>
<evidence type="ECO:0000256" key="3">
    <source>
        <dbReference type="ARBA" id="ARBA00034247"/>
    </source>
</evidence>
<dbReference type="InterPro" id="IPR043128">
    <property type="entry name" value="Rev_trsase/Diguanyl_cyclase"/>
</dbReference>
<feature type="transmembrane region" description="Helical" evidence="5">
    <location>
        <begin position="360"/>
        <end position="382"/>
    </location>
</feature>
<keyword evidence="5" id="KW-0812">Transmembrane</keyword>
<dbReference type="InterPro" id="IPR029787">
    <property type="entry name" value="Nucleotide_cyclase"/>
</dbReference>
<evidence type="ECO:0000313" key="8">
    <source>
        <dbReference type="Proteomes" id="UP000682739"/>
    </source>
</evidence>
<dbReference type="Gene3D" id="3.30.70.270">
    <property type="match status" value="1"/>
</dbReference>
<dbReference type="PANTHER" id="PTHR45138:SF9">
    <property type="entry name" value="DIGUANYLATE CYCLASE DGCM-RELATED"/>
    <property type="match status" value="1"/>
</dbReference>
<dbReference type="InterPro" id="IPR011623">
    <property type="entry name" value="7TMR_DISM_rcpt_extracell_dom1"/>
</dbReference>
<dbReference type="RefSeq" id="WP_208830815.1">
    <property type="nucleotide sequence ID" value="NZ_CP072110.1"/>
</dbReference>
<gene>
    <name evidence="7" type="ORF">J1N51_09705</name>
</gene>
<evidence type="ECO:0000313" key="7">
    <source>
        <dbReference type="EMBL" id="QTH63021.1"/>
    </source>
</evidence>
<dbReference type="GO" id="GO:1902201">
    <property type="term" value="P:negative regulation of bacterial-type flagellum-dependent cell motility"/>
    <property type="evidence" value="ECO:0007669"/>
    <property type="project" value="TreeGrafter"/>
</dbReference>
<feature type="transmembrane region" description="Helical" evidence="5">
    <location>
        <begin position="185"/>
        <end position="205"/>
    </location>
</feature>
<evidence type="ECO:0000256" key="5">
    <source>
        <dbReference type="SAM" id="Phobius"/>
    </source>
</evidence>
<keyword evidence="5" id="KW-0472">Membrane</keyword>
<dbReference type="KEGG" id="psym:J1N51_09705"/>
<evidence type="ECO:0000259" key="6">
    <source>
        <dbReference type="PROSITE" id="PS50887"/>
    </source>
</evidence>
<dbReference type="Pfam" id="PF07695">
    <property type="entry name" value="7TMR-DISM_7TM"/>
    <property type="match status" value="1"/>
</dbReference>
<dbReference type="EMBL" id="CP072110">
    <property type="protein sequence ID" value="QTH63021.1"/>
    <property type="molecule type" value="Genomic_DNA"/>
</dbReference>
<feature type="transmembrane region" description="Helical" evidence="5">
    <location>
        <begin position="274"/>
        <end position="297"/>
    </location>
</feature>
<feature type="domain" description="GGDEF" evidence="6">
    <location>
        <begin position="487"/>
        <end position="622"/>
    </location>
</feature>
<keyword evidence="5" id="KW-1133">Transmembrane helix</keyword>
<dbReference type="PANTHER" id="PTHR45138">
    <property type="entry name" value="REGULATORY COMPONENTS OF SENSORY TRANSDUCTION SYSTEM"/>
    <property type="match status" value="1"/>
</dbReference>
<dbReference type="PROSITE" id="PS50887">
    <property type="entry name" value="GGDEF"/>
    <property type="match status" value="1"/>
</dbReference>
<organism evidence="7 8">
    <name type="scientific">Psychrosphaera ytuae</name>
    <dbReference type="NCBI Taxonomy" id="2820710"/>
    <lineage>
        <taxon>Bacteria</taxon>
        <taxon>Pseudomonadati</taxon>
        <taxon>Pseudomonadota</taxon>
        <taxon>Gammaproteobacteria</taxon>
        <taxon>Alteromonadales</taxon>
        <taxon>Pseudoalteromonadaceae</taxon>
        <taxon>Psychrosphaera</taxon>
    </lineage>
</organism>
<dbReference type="CDD" id="cd01949">
    <property type="entry name" value="GGDEF"/>
    <property type="match status" value="1"/>
</dbReference>
<dbReference type="SUPFAM" id="SSF55073">
    <property type="entry name" value="Nucleotide cyclase"/>
    <property type="match status" value="1"/>
</dbReference>
<dbReference type="NCBIfam" id="TIGR00254">
    <property type="entry name" value="GGDEF"/>
    <property type="match status" value="1"/>
</dbReference>
<dbReference type="EC" id="2.7.7.65" evidence="2"/>
<dbReference type="GO" id="GO:0005886">
    <property type="term" value="C:plasma membrane"/>
    <property type="evidence" value="ECO:0007669"/>
    <property type="project" value="TreeGrafter"/>
</dbReference>
<dbReference type="Proteomes" id="UP000682739">
    <property type="component" value="Chromosome"/>
</dbReference>
<dbReference type="Gene3D" id="2.60.40.2380">
    <property type="match status" value="1"/>
</dbReference>
<dbReference type="InterPro" id="IPR050469">
    <property type="entry name" value="Diguanylate_Cyclase"/>
</dbReference>
<feature type="coiled-coil region" evidence="4">
    <location>
        <begin position="429"/>
        <end position="456"/>
    </location>
</feature>
<comment type="cofactor">
    <cofactor evidence="1">
        <name>Mg(2+)</name>
        <dbReference type="ChEBI" id="CHEBI:18420"/>
    </cofactor>
</comment>
<keyword evidence="8" id="KW-1185">Reference proteome</keyword>
<dbReference type="AlphaFoldDB" id="A0A975D9I9"/>
<keyword evidence="4" id="KW-0175">Coiled coil</keyword>
<dbReference type="Pfam" id="PF00990">
    <property type="entry name" value="GGDEF"/>
    <property type="match status" value="1"/>
</dbReference>
<dbReference type="InterPro" id="IPR000160">
    <property type="entry name" value="GGDEF_dom"/>
</dbReference>